<evidence type="ECO:0000313" key="6">
    <source>
        <dbReference type="Proteomes" id="UP001530400"/>
    </source>
</evidence>
<evidence type="ECO:0000313" key="5">
    <source>
        <dbReference type="EMBL" id="KAL3794979.1"/>
    </source>
</evidence>
<accession>A0ABD3Q3D3</accession>
<feature type="signal peptide" evidence="4">
    <location>
        <begin position="1"/>
        <end position="26"/>
    </location>
</feature>
<feature type="chain" id="PRO_5044815482" description="Pentatricopeptide repeat-containing protein" evidence="4">
    <location>
        <begin position="27"/>
        <end position="1078"/>
    </location>
</feature>
<dbReference type="InterPro" id="IPR002885">
    <property type="entry name" value="PPR_rpt"/>
</dbReference>
<dbReference type="PANTHER" id="PTHR47942">
    <property type="entry name" value="TETRATRICOPEPTIDE REPEAT (TPR)-LIKE SUPERFAMILY PROTEIN-RELATED"/>
    <property type="match status" value="1"/>
</dbReference>
<dbReference type="InterPro" id="IPR051222">
    <property type="entry name" value="PPR/CCM1_RNA-binding"/>
</dbReference>
<feature type="repeat" description="PPR" evidence="2">
    <location>
        <begin position="662"/>
        <end position="696"/>
    </location>
</feature>
<dbReference type="Gene3D" id="1.25.40.10">
    <property type="entry name" value="Tetratricopeptide repeat domain"/>
    <property type="match status" value="4"/>
</dbReference>
<dbReference type="InterPro" id="IPR011990">
    <property type="entry name" value="TPR-like_helical_dom_sf"/>
</dbReference>
<keyword evidence="6" id="KW-1185">Reference proteome</keyword>
<dbReference type="NCBIfam" id="TIGR00756">
    <property type="entry name" value="PPR"/>
    <property type="match status" value="1"/>
</dbReference>
<evidence type="ECO:0008006" key="7">
    <source>
        <dbReference type="Google" id="ProtNLM"/>
    </source>
</evidence>
<comment type="caution">
    <text evidence="5">The sequence shown here is derived from an EMBL/GenBank/DDBJ whole genome shotgun (WGS) entry which is preliminary data.</text>
</comment>
<feature type="region of interest" description="Disordered" evidence="3">
    <location>
        <begin position="53"/>
        <end position="92"/>
    </location>
</feature>
<dbReference type="Pfam" id="PF01535">
    <property type="entry name" value="PPR"/>
    <property type="match status" value="4"/>
</dbReference>
<protein>
    <recommendedName>
        <fullName evidence="7">Pentatricopeptide repeat-containing protein</fullName>
    </recommendedName>
</protein>
<gene>
    <name evidence="5" type="ORF">ACHAWO_003385</name>
</gene>
<proteinExistence type="predicted"/>
<feature type="non-terminal residue" evidence="5">
    <location>
        <position position="1078"/>
    </location>
</feature>
<reference evidence="5 6" key="1">
    <citation type="submission" date="2024-10" db="EMBL/GenBank/DDBJ databases">
        <title>Updated reference genomes for cyclostephanoid diatoms.</title>
        <authorList>
            <person name="Roberts W.R."/>
            <person name="Alverson A.J."/>
        </authorList>
    </citation>
    <scope>NUCLEOTIDE SEQUENCE [LARGE SCALE GENOMIC DNA]</scope>
    <source>
        <strain evidence="5 6">AJA010-31</strain>
    </source>
</reference>
<dbReference type="AlphaFoldDB" id="A0ABD3Q3D3"/>
<name>A0ABD3Q3D3_9STRA</name>
<dbReference type="PROSITE" id="PS51375">
    <property type="entry name" value="PPR"/>
    <property type="match status" value="1"/>
</dbReference>
<dbReference type="EMBL" id="JALLPJ020000337">
    <property type="protein sequence ID" value="KAL3794979.1"/>
    <property type="molecule type" value="Genomic_DNA"/>
</dbReference>
<evidence type="ECO:0000256" key="4">
    <source>
        <dbReference type="SAM" id="SignalP"/>
    </source>
</evidence>
<feature type="compositionally biased region" description="Polar residues" evidence="3">
    <location>
        <begin position="53"/>
        <end position="62"/>
    </location>
</feature>
<evidence type="ECO:0000256" key="1">
    <source>
        <dbReference type="ARBA" id="ARBA00022737"/>
    </source>
</evidence>
<keyword evidence="1" id="KW-0677">Repeat</keyword>
<evidence type="ECO:0000256" key="3">
    <source>
        <dbReference type="SAM" id="MobiDB-lite"/>
    </source>
</evidence>
<dbReference type="Proteomes" id="UP001530400">
    <property type="component" value="Unassembled WGS sequence"/>
</dbReference>
<keyword evidence="4" id="KW-0732">Signal</keyword>
<organism evidence="5 6">
    <name type="scientific">Cyclotella atomus</name>
    <dbReference type="NCBI Taxonomy" id="382360"/>
    <lineage>
        <taxon>Eukaryota</taxon>
        <taxon>Sar</taxon>
        <taxon>Stramenopiles</taxon>
        <taxon>Ochrophyta</taxon>
        <taxon>Bacillariophyta</taxon>
        <taxon>Coscinodiscophyceae</taxon>
        <taxon>Thalassiosirophycidae</taxon>
        <taxon>Stephanodiscales</taxon>
        <taxon>Stephanodiscaceae</taxon>
        <taxon>Cyclotella</taxon>
    </lineage>
</organism>
<evidence type="ECO:0000256" key="2">
    <source>
        <dbReference type="PROSITE-ProRule" id="PRU00708"/>
    </source>
</evidence>
<sequence>MIQLSVYTHAIILATCLSIQLQPSISFQPPNPQTLSLRAPFRLPVIQSTYSSEIQDPKTASHNRPHDVSLPKPHPRTLNPTEIRNKPPGSLDQHQLKSLCNSIRFVNENSVFKSLHVLERILLEIKARDLKNDMDSSTPVLLKSIHVFSVLTSLSRETRKLDHRKKKCSQHGKIDARVVRRLQNVVMLLRQLSTEKSMYLGEGCYNEDVVSFAIMISADIAKMEMSGVDASLKFLQWMEEDDKGGVGDTDSEWDPRLIGAVLNGLAVWGRAEEAQSVLENAMGINMLNASAGEFPGTSRRRLKPSEAEPCYNALLRAYSKHATMLSQKKRDESTLAKSKAALAKCNLILLHHMPNVPELPISNRTCLAALQGYGALGLGQDAEELLAKIEIMLQSTNTSPQSDQDVSSNLDSACYNSVIDGMTRGKQLESMVNHSACYNSVLDAHCQSQHEDGIARAEELFHSMVNQEPIAISNSSLVEILPPRADFISYMTMLNTYSKRGLTNEADALLKAMISASKTDETAPLPTAASYLSVIRAFEKSNDDRIPERIMSLLADMEQLHKEDQGSSNLRKQPMPTRGIYISALKYMSKLGRAIEAEQLFNKLRNTNPWSKSWTDIQACTLVLRAWGWTDQVTRAKAATRAAALLSDLESHVEKGHLKPLDVNLYNIVLNCYAKAGLDREARALLNNMQPNGISYGLLIKAISKANMPDAVDRAWRVLEKLGFNSKTRSKKLSSVFDDSIEPFNSMLRLLAKRGLATEAESLLNMMDEMYYDRLLNFRPNVHSYEAVLEALGRCKELDSVIRAEALLTRMDVLQELGGTMEPSLMAFNHLINCYGNAGMSGRAERLLDRLINEVDTIKPDEYTIGSTIKAIINGRKSQENALTRVSSLVEAGSVNNRVISTHQLKLYTKFGVGHEAEALLRRIVKPGIIHYTIVLDSWAKSEYAGALSRAEALFAEMETHPDFQLDIAAYNSMMLNYSTRSEVQKAEKLMERILLDPSVSVNRKTFTILINTYGNNPLKTLNAGKRAEELLDKMREFHATGNNDAEPDDVTYRSVVKCIRNGLVHDITEHEKLALKL</sequence>
<dbReference type="PANTHER" id="PTHR47942:SF63">
    <property type="entry name" value="PENTATRICOPEPTIDE REPEAT-CONTAINING PROTEIN"/>
    <property type="match status" value="1"/>
</dbReference>